<dbReference type="RefSeq" id="WP_164032486.1">
    <property type="nucleotide sequence ID" value="NZ_JAABOQ010000004.1"/>
</dbReference>
<dbReference type="InterPro" id="IPR052043">
    <property type="entry name" value="PolySaccharide_Degr_Enz"/>
</dbReference>
<evidence type="ECO:0000256" key="1">
    <source>
        <dbReference type="ARBA" id="ARBA00022801"/>
    </source>
</evidence>
<reference evidence="3 4" key="1">
    <citation type="submission" date="2020-01" db="EMBL/GenBank/DDBJ databases">
        <title>Spongiivirga citrea KCTC 32990T.</title>
        <authorList>
            <person name="Wang G."/>
        </authorList>
    </citation>
    <scope>NUCLEOTIDE SEQUENCE [LARGE SCALE GENOMIC DNA]</scope>
    <source>
        <strain evidence="3 4">KCTC 32990</strain>
    </source>
</reference>
<evidence type="ECO:0000256" key="2">
    <source>
        <dbReference type="SAM" id="SignalP"/>
    </source>
</evidence>
<evidence type="ECO:0000313" key="3">
    <source>
        <dbReference type="EMBL" id="NER17815.1"/>
    </source>
</evidence>
<keyword evidence="2" id="KW-0732">Signal</keyword>
<evidence type="ECO:0000313" key="4">
    <source>
        <dbReference type="Proteomes" id="UP000474296"/>
    </source>
</evidence>
<dbReference type="GO" id="GO:0016787">
    <property type="term" value="F:hydrolase activity"/>
    <property type="evidence" value="ECO:0007669"/>
    <property type="project" value="UniProtKB-KW"/>
</dbReference>
<dbReference type="InterPro" id="IPR012341">
    <property type="entry name" value="6hp_glycosidase-like_sf"/>
</dbReference>
<dbReference type="Gene3D" id="1.50.10.10">
    <property type="match status" value="1"/>
</dbReference>
<dbReference type="PANTHER" id="PTHR33886">
    <property type="entry name" value="UNSATURATED RHAMNOGALACTURONAN HYDROLASE (EUROFUNG)"/>
    <property type="match status" value="1"/>
</dbReference>
<sequence>MKHLKNIRLIVLAILSSAFFINCSTAQNPIYNQSIEESMIKALEWQEAHPIMALAPTDWTNGAYYVGVARAHKATKAMMYMAALKNQGYWNNWQTFKRLHHADDVAISYSYLYIDMTDRRRNFVDLEPTKKFIDAHLYEPDAWKEGKDKSAMGKTILWWWCDALFMAPPVINLYAKHTKQPKYVDDMHKFYIETYNQLYDKEEHLFARDMRFVWTGSKKDMKEPNGKKIFWSRGNGWVLAGLALLLEDMPNDYKHRSFYENLYKEMAAKILSIQPEDGLWRTSLLSPESYDHGEVSGSGFYTFALAWGVNNGLLDKAKYTPALKKAWNALADCQHEDGRVGWVQNIGASPEPASFDSWQNFGTGAFLMAGSEILKLDNQ</sequence>
<dbReference type="Pfam" id="PF07470">
    <property type="entry name" value="Glyco_hydro_88"/>
    <property type="match status" value="1"/>
</dbReference>
<gene>
    <name evidence="3" type="ORF">GWK10_11375</name>
</gene>
<dbReference type="AlphaFoldDB" id="A0A6M0CIS0"/>
<comment type="caution">
    <text evidence="3">The sequence shown here is derived from an EMBL/GenBank/DDBJ whole genome shotgun (WGS) entry which is preliminary data.</text>
</comment>
<dbReference type="PANTHER" id="PTHR33886:SF8">
    <property type="entry name" value="UNSATURATED RHAMNOGALACTURONAN HYDROLASE (EUROFUNG)"/>
    <property type="match status" value="1"/>
</dbReference>
<keyword evidence="1 3" id="KW-0378">Hydrolase</keyword>
<dbReference type="GO" id="GO:0005975">
    <property type="term" value="P:carbohydrate metabolic process"/>
    <property type="evidence" value="ECO:0007669"/>
    <property type="project" value="InterPro"/>
</dbReference>
<feature type="chain" id="PRO_5027039732" evidence="2">
    <location>
        <begin position="27"/>
        <end position="379"/>
    </location>
</feature>
<dbReference type="InterPro" id="IPR008928">
    <property type="entry name" value="6-hairpin_glycosidase_sf"/>
</dbReference>
<dbReference type="Proteomes" id="UP000474296">
    <property type="component" value="Unassembled WGS sequence"/>
</dbReference>
<proteinExistence type="predicted"/>
<keyword evidence="4" id="KW-1185">Reference proteome</keyword>
<feature type="signal peptide" evidence="2">
    <location>
        <begin position="1"/>
        <end position="26"/>
    </location>
</feature>
<dbReference type="EMBL" id="JAABOQ010000004">
    <property type="protein sequence ID" value="NER17815.1"/>
    <property type="molecule type" value="Genomic_DNA"/>
</dbReference>
<name>A0A6M0CIS0_9FLAO</name>
<accession>A0A6M0CIS0</accession>
<dbReference type="InterPro" id="IPR010905">
    <property type="entry name" value="Glyco_hydro_88"/>
</dbReference>
<dbReference type="SUPFAM" id="SSF48208">
    <property type="entry name" value="Six-hairpin glycosidases"/>
    <property type="match status" value="1"/>
</dbReference>
<protein>
    <submittedName>
        <fullName evidence="3">Glycoside hydrolase family 88 protein</fullName>
    </submittedName>
</protein>
<organism evidence="3 4">
    <name type="scientific">Spongiivirga citrea</name>
    <dbReference type="NCBI Taxonomy" id="1481457"/>
    <lineage>
        <taxon>Bacteria</taxon>
        <taxon>Pseudomonadati</taxon>
        <taxon>Bacteroidota</taxon>
        <taxon>Flavobacteriia</taxon>
        <taxon>Flavobacteriales</taxon>
        <taxon>Flavobacteriaceae</taxon>
        <taxon>Spongiivirga</taxon>
    </lineage>
</organism>